<dbReference type="EMBL" id="CH902620">
    <property type="protein sequence ID" value="EDV31023.1"/>
    <property type="molecule type" value="Genomic_DNA"/>
</dbReference>
<gene>
    <name evidence="1" type="primary">Dana\GF14746</name>
    <name evidence="1" type="synonym">dana_GLEANR_15511</name>
    <name evidence="1" type="ORF">GF14746</name>
</gene>
<reference evidence="1 2" key="1">
    <citation type="journal article" date="2007" name="Nature">
        <title>Evolution of genes and genomes on the Drosophila phylogeny.</title>
        <authorList>
            <consortium name="Drosophila 12 Genomes Consortium"/>
            <person name="Clark A.G."/>
            <person name="Eisen M.B."/>
            <person name="Smith D.R."/>
            <person name="Bergman C.M."/>
            <person name="Oliver B."/>
            <person name="Markow T.A."/>
            <person name="Kaufman T.C."/>
            <person name="Kellis M."/>
            <person name="Gelbart W."/>
            <person name="Iyer V.N."/>
            <person name="Pollard D.A."/>
            <person name="Sackton T.B."/>
            <person name="Larracuente A.M."/>
            <person name="Singh N.D."/>
            <person name="Abad J.P."/>
            <person name="Abt D.N."/>
            <person name="Adryan B."/>
            <person name="Aguade M."/>
            <person name="Akashi H."/>
            <person name="Anderson W.W."/>
            <person name="Aquadro C.F."/>
            <person name="Ardell D.H."/>
            <person name="Arguello R."/>
            <person name="Artieri C.G."/>
            <person name="Barbash D.A."/>
            <person name="Barker D."/>
            <person name="Barsanti P."/>
            <person name="Batterham P."/>
            <person name="Batzoglou S."/>
            <person name="Begun D."/>
            <person name="Bhutkar A."/>
            <person name="Blanco E."/>
            <person name="Bosak S.A."/>
            <person name="Bradley R.K."/>
            <person name="Brand A.D."/>
            <person name="Brent M.R."/>
            <person name="Brooks A.N."/>
            <person name="Brown R.H."/>
            <person name="Butlin R.K."/>
            <person name="Caggese C."/>
            <person name="Calvi B.R."/>
            <person name="Bernardo de Carvalho A."/>
            <person name="Caspi A."/>
            <person name="Castrezana S."/>
            <person name="Celniker S.E."/>
            <person name="Chang J.L."/>
            <person name="Chapple C."/>
            <person name="Chatterji S."/>
            <person name="Chinwalla A."/>
            <person name="Civetta A."/>
            <person name="Clifton S.W."/>
            <person name="Comeron J.M."/>
            <person name="Costello J.C."/>
            <person name="Coyne J.A."/>
            <person name="Daub J."/>
            <person name="David R.G."/>
            <person name="Delcher A.L."/>
            <person name="Delehaunty K."/>
            <person name="Do C.B."/>
            <person name="Ebling H."/>
            <person name="Edwards K."/>
            <person name="Eickbush T."/>
            <person name="Evans J.D."/>
            <person name="Filipski A."/>
            <person name="Findeiss S."/>
            <person name="Freyhult E."/>
            <person name="Fulton L."/>
            <person name="Fulton R."/>
            <person name="Garcia A.C."/>
            <person name="Gardiner A."/>
            <person name="Garfield D.A."/>
            <person name="Garvin B.E."/>
            <person name="Gibson G."/>
            <person name="Gilbert D."/>
            <person name="Gnerre S."/>
            <person name="Godfrey J."/>
            <person name="Good R."/>
            <person name="Gotea V."/>
            <person name="Gravely B."/>
            <person name="Greenberg A.J."/>
            <person name="Griffiths-Jones S."/>
            <person name="Gross S."/>
            <person name="Guigo R."/>
            <person name="Gustafson E.A."/>
            <person name="Haerty W."/>
            <person name="Hahn M.W."/>
            <person name="Halligan D.L."/>
            <person name="Halpern A.L."/>
            <person name="Halter G.M."/>
            <person name="Han M.V."/>
            <person name="Heger A."/>
            <person name="Hillier L."/>
            <person name="Hinrichs A.S."/>
            <person name="Holmes I."/>
            <person name="Hoskins R.A."/>
            <person name="Hubisz M.J."/>
            <person name="Hultmark D."/>
            <person name="Huntley M.A."/>
            <person name="Jaffe D.B."/>
            <person name="Jagadeeshan S."/>
            <person name="Jeck W.R."/>
            <person name="Johnson J."/>
            <person name="Jones C.D."/>
            <person name="Jordan W.C."/>
            <person name="Karpen G.H."/>
            <person name="Kataoka E."/>
            <person name="Keightley P.D."/>
            <person name="Kheradpour P."/>
            <person name="Kirkness E.F."/>
            <person name="Koerich L.B."/>
            <person name="Kristiansen K."/>
            <person name="Kudrna D."/>
            <person name="Kulathinal R.J."/>
            <person name="Kumar S."/>
            <person name="Kwok R."/>
            <person name="Lander E."/>
            <person name="Langley C.H."/>
            <person name="Lapoint R."/>
            <person name="Lazzaro B.P."/>
            <person name="Lee S.J."/>
            <person name="Levesque L."/>
            <person name="Li R."/>
            <person name="Lin C.F."/>
            <person name="Lin M.F."/>
            <person name="Lindblad-Toh K."/>
            <person name="Llopart A."/>
            <person name="Long M."/>
            <person name="Low L."/>
            <person name="Lozovsky E."/>
            <person name="Lu J."/>
            <person name="Luo M."/>
            <person name="Machado C.A."/>
            <person name="Makalowski W."/>
            <person name="Marzo M."/>
            <person name="Matsuda M."/>
            <person name="Matzkin L."/>
            <person name="McAllister B."/>
            <person name="McBride C.S."/>
            <person name="McKernan B."/>
            <person name="McKernan K."/>
            <person name="Mendez-Lago M."/>
            <person name="Minx P."/>
            <person name="Mollenhauer M.U."/>
            <person name="Montooth K."/>
            <person name="Mount S.M."/>
            <person name="Mu X."/>
            <person name="Myers E."/>
            <person name="Negre B."/>
            <person name="Newfeld S."/>
            <person name="Nielsen R."/>
            <person name="Noor M.A."/>
            <person name="O'Grady P."/>
            <person name="Pachter L."/>
            <person name="Papaceit M."/>
            <person name="Parisi M.J."/>
            <person name="Parisi M."/>
            <person name="Parts L."/>
            <person name="Pedersen J.S."/>
            <person name="Pesole G."/>
            <person name="Phillippy A.M."/>
            <person name="Ponting C.P."/>
            <person name="Pop M."/>
            <person name="Porcelli D."/>
            <person name="Powell J.R."/>
            <person name="Prohaska S."/>
            <person name="Pruitt K."/>
            <person name="Puig M."/>
            <person name="Quesneville H."/>
            <person name="Ram K.R."/>
            <person name="Rand D."/>
            <person name="Rasmussen M.D."/>
            <person name="Reed L.K."/>
            <person name="Reenan R."/>
            <person name="Reily A."/>
            <person name="Remington K.A."/>
            <person name="Rieger T.T."/>
            <person name="Ritchie M.G."/>
            <person name="Robin C."/>
            <person name="Rogers Y.H."/>
            <person name="Rohde C."/>
            <person name="Rozas J."/>
            <person name="Rubenfield M.J."/>
            <person name="Ruiz A."/>
            <person name="Russo S."/>
            <person name="Salzberg S.L."/>
            <person name="Sanchez-Gracia A."/>
            <person name="Saranga D.J."/>
            <person name="Sato H."/>
            <person name="Schaeffer S.W."/>
            <person name="Schatz M.C."/>
            <person name="Schlenke T."/>
            <person name="Schwartz R."/>
            <person name="Segarra C."/>
            <person name="Singh R.S."/>
            <person name="Sirot L."/>
            <person name="Sirota M."/>
            <person name="Sisneros N.B."/>
            <person name="Smith C.D."/>
            <person name="Smith T.F."/>
            <person name="Spieth J."/>
            <person name="Stage D.E."/>
            <person name="Stark A."/>
            <person name="Stephan W."/>
            <person name="Strausberg R.L."/>
            <person name="Strempel S."/>
            <person name="Sturgill D."/>
            <person name="Sutton G."/>
            <person name="Sutton G.G."/>
            <person name="Tao W."/>
            <person name="Teichmann S."/>
            <person name="Tobari Y.N."/>
            <person name="Tomimura Y."/>
            <person name="Tsolas J.M."/>
            <person name="Valente V.L."/>
            <person name="Venter E."/>
            <person name="Venter J.C."/>
            <person name="Vicario S."/>
            <person name="Vieira F.G."/>
            <person name="Vilella A.J."/>
            <person name="Villasante A."/>
            <person name="Walenz B."/>
            <person name="Wang J."/>
            <person name="Wasserman M."/>
            <person name="Watts T."/>
            <person name="Wilson D."/>
            <person name="Wilson R.K."/>
            <person name="Wing R.A."/>
            <person name="Wolfner M.F."/>
            <person name="Wong A."/>
            <person name="Wong G.K."/>
            <person name="Wu C.I."/>
            <person name="Wu G."/>
            <person name="Yamamoto D."/>
            <person name="Yang H.P."/>
            <person name="Yang S.P."/>
            <person name="Yorke J.A."/>
            <person name="Yoshida K."/>
            <person name="Zdobnov E."/>
            <person name="Zhang P."/>
            <person name="Zhang Y."/>
            <person name="Zimin A.V."/>
            <person name="Baldwin J."/>
            <person name="Abdouelleil A."/>
            <person name="Abdulkadir J."/>
            <person name="Abebe A."/>
            <person name="Abera B."/>
            <person name="Abreu J."/>
            <person name="Acer S.C."/>
            <person name="Aftuck L."/>
            <person name="Alexander A."/>
            <person name="An P."/>
            <person name="Anderson E."/>
            <person name="Anderson S."/>
            <person name="Arachi H."/>
            <person name="Azer M."/>
            <person name="Bachantsang P."/>
            <person name="Barry A."/>
            <person name="Bayul T."/>
            <person name="Berlin A."/>
            <person name="Bessette D."/>
            <person name="Bloom T."/>
            <person name="Blye J."/>
            <person name="Boguslavskiy L."/>
            <person name="Bonnet C."/>
            <person name="Boukhgalter B."/>
            <person name="Bourzgui I."/>
            <person name="Brown A."/>
            <person name="Cahill P."/>
            <person name="Channer S."/>
            <person name="Cheshatsang Y."/>
            <person name="Chuda L."/>
            <person name="Citroen M."/>
            <person name="Collymore A."/>
            <person name="Cooke P."/>
            <person name="Costello M."/>
            <person name="D'Aco K."/>
            <person name="Daza R."/>
            <person name="De Haan G."/>
            <person name="DeGray S."/>
            <person name="DeMaso C."/>
            <person name="Dhargay N."/>
            <person name="Dooley K."/>
            <person name="Dooley E."/>
            <person name="Doricent M."/>
            <person name="Dorje P."/>
            <person name="Dorjee K."/>
            <person name="Dupes A."/>
            <person name="Elong R."/>
            <person name="Falk J."/>
            <person name="Farina A."/>
            <person name="Faro S."/>
            <person name="Ferguson D."/>
            <person name="Fisher S."/>
            <person name="Foley C.D."/>
            <person name="Franke A."/>
            <person name="Friedrich D."/>
            <person name="Gadbois L."/>
            <person name="Gearin G."/>
            <person name="Gearin C.R."/>
            <person name="Giannoukos G."/>
            <person name="Goode T."/>
            <person name="Graham J."/>
            <person name="Grandbois E."/>
            <person name="Grewal S."/>
            <person name="Gyaltsen K."/>
            <person name="Hafez N."/>
            <person name="Hagos B."/>
            <person name="Hall J."/>
            <person name="Henson C."/>
            <person name="Hollinger A."/>
            <person name="Honan T."/>
            <person name="Huard M.D."/>
            <person name="Hughes L."/>
            <person name="Hurhula B."/>
            <person name="Husby M.E."/>
            <person name="Kamat A."/>
            <person name="Kanga B."/>
            <person name="Kashin S."/>
            <person name="Khazanovich D."/>
            <person name="Kisner P."/>
            <person name="Lance K."/>
            <person name="Lara M."/>
            <person name="Lee W."/>
            <person name="Lennon N."/>
            <person name="Letendre F."/>
            <person name="LeVine R."/>
            <person name="Lipovsky A."/>
            <person name="Liu X."/>
            <person name="Liu J."/>
            <person name="Liu S."/>
            <person name="Lokyitsang T."/>
            <person name="Lokyitsang Y."/>
            <person name="Lubonja R."/>
            <person name="Lui A."/>
            <person name="MacDonald P."/>
            <person name="Magnisalis V."/>
            <person name="Maru K."/>
            <person name="Matthews C."/>
            <person name="McCusker W."/>
            <person name="McDonough S."/>
            <person name="Mehta T."/>
            <person name="Meldrim J."/>
            <person name="Meneus L."/>
            <person name="Mihai O."/>
            <person name="Mihalev A."/>
            <person name="Mihova T."/>
            <person name="Mittelman R."/>
            <person name="Mlenga V."/>
            <person name="Montmayeur A."/>
            <person name="Mulrain L."/>
            <person name="Navidi A."/>
            <person name="Naylor J."/>
            <person name="Negash T."/>
            <person name="Nguyen T."/>
            <person name="Nguyen N."/>
            <person name="Nicol R."/>
            <person name="Norbu C."/>
            <person name="Norbu N."/>
            <person name="Novod N."/>
            <person name="O'Neill B."/>
            <person name="Osman S."/>
            <person name="Markiewicz E."/>
            <person name="Oyono O.L."/>
            <person name="Patti C."/>
            <person name="Phunkhang P."/>
            <person name="Pierre F."/>
            <person name="Priest M."/>
            <person name="Raghuraman S."/>
            <person name="Rege F."/>
            <person name="Reyes R."/>
            <person name="Rise C."/>
            <person name="Rogov P."/>
            <person name="Ross K."/>
            <person name="Ryan E."/>
            <person name="Settipalli S."/>
            <person name="Shea T."/>
            <person name="Sherpa N."/>
            <person name="Shi L."/>
            <person name="Shih D."/>
            <person name="Sparrow T."/>
            <person name="Spaulding J."/>
            <person name="Stalker J."/>
            <person name="Stange-Thomann N."/>
            <person name="Stavropoulos S."/>
            <person name="Stone C."/>
            <person name="Strader C."/>
            <person name="Tesfaye S."/>
            <person name="Thomson T."/>
            <person name="Thoulutsang Y."/>
            <person name="Thoulutsang D."/>
            <person name="Topham K."/>
            <person name="Topping I."/>
            <person name="Tsamla T."/>
            <person name="Vassiliev H."/>
            <person name="Vo A."/>
            <person name="Wangchuk T."/>
            <person name="Wangdi T."/>
            <person name="Weiand M."/>
            <person name="Wilkinson J."/>
            <person name="Wilson A."/>
            <person name="Yadav S."/>
            <person name="Young G."/>
            <person name="Yu Q."/>
            <person name="Zembek L."/>
            <person name="Zhong D."/>
            <person name="Zimmer A."/>
            <person name="Zwirko Z."/>
            <person name="Jaffe D.B."/>
            <person name="Alvarez P."/>
            <person name="Brockman W."/>
            <person name="Butler J."/>
            <person name="Chin C."/>
            <person name="Gnerre S."/>
            <person name="Grabherr M."/>
            <person name="Kleber M."/>
            <person name="Mauceli E."/>
            <person name="MacCallum I."/>
        </authorList>
    </citation>
    <scope>NUCLEOTIDE SEQUENCE [LARGE SCALE GENOMIC DNA]</scope>
    <source>
        <strain evidence="2">Tucson 14024-0371.13</strain>
    </source>
</reference>
<sequence length="331" mass="38742">MDKPVNSQKLLMFRTPNEEATRNQIFIFNSPIDYKDQQLVVYQKPRNPNMAAGDQGYSYCVVYKRDHYVLNNPPNFQSPTKRSFLSECIRQLYLMNGMGHKMYWCTSTATALCTQNEIWHQVNSCLRPERLSPRTESLKRVKRQLFRDPRADRKNPKPVKGKVWGTQVFSFKAMREKLGRKHIRRGYLRIARKNALHEMVREHLRREMITTPITIGNTVISANDGIYNTNAGVIGDICNYHDNAARHQPAVECRLTAGEARLRNNEACRLTQRAKRLEAMFIHEQVRRAVQNHQLILEESVRSIYYAKELFRLIEDHEEFVYSDNKILGKA</sequence>
<dbReference type="STRING" id="7217.B3MN66"/>
<name>B3MN66_DROAN</name>
<accession>B3MN66</accession>
<dbReference type="KEGG" id="dan:6497566"/>
<dbReference type="HOGENOM" id="CLU_073430_0_0_1"/>
<dbReference type="PhylomeDB" id="B3MN66"/>
<protein>
    <submittedName>
        <fullName evidence="1">Uncharacterized protein</fullName>
    </submittedName>
</protein>
<dbReference type="eggNOG" id="ENOG502T8GB">
    <property type="taxonomic scope" value="Eukaryota"/>
</dbReference>
<organism evidence="1 2">
    <name type="scientific">Drosophila ananassae</name>
    <name type="common">Fruit fly</name>
    <dbReference type="NCBI Taxonomy" id="7217"/>
    <lineage>
        <taxon>Eukaryota</taxon>
        <taxon>Metazoa</taxon>
        <taxon>Ecdysozoa</taxon>
        <taxon>Arthropoda</taxon>
        <taxon>Hexapoda</taxon>
        <taxon>Insecta</taxon>
        <taxon>Pterygota</taxon>
        <taxon>Neoptera</taxon>
        <taxon>Endopterygota</taxon>
        <taxon>Diptera</taxon>
        <taxon>Brachycera</taxon>
        <taxon>Muscomorpha</taxon>
        <taxon>Ephydroidea</taxon>
        <taxon>Drosophilidae</taxon>
        <taxon>Drosophila</taxon>
        <taxon>Sophophora</taxon>
    </lineage>
</organism>
<dbReference type="AlphaFoldDB" id="B3MN66"/>
<keyword evidence="2" id="KW-1185">Reference proteome</keyword>
<dbReference type="OrthoDB" id="7998494at2759"/>
<dbReference type="OMA" id="ECIRQLY"/>
<evidence type="ECO:0000313" key="2">
    <source>
        <dbReference type="Proteomes" id="UP000007801"/>
    </source>
</evidence>
<dbReference type="GeneID" id="6497566"/>
<dbReference type="Proteomes" id="UP000007801">
    <property type="component" value="Unassembled WGS sequence"/>
</dbReference>
<dbReference type="InParanoid" id="B3MN66"/>
<evidence type="ECO:0000313" key="1">
    <source>
        <dbReference type="EMBL" id="EDV31023.1"/>
    </source>
</evidence>
<proteinExistence type="predicted"/>